<evidence type="ECO:0000313" key="1">
    <source>
        <dbReference type="EMBL" id="MED6106146.1"/>
    </source>
</evidence>
<accession>A0ABU6Q2T1</accession>
<evidence type="ECO:0000313" key="2">
    <source>
        <dbReference type="Proteomes" id="UP001341840"/>
    </source>
</evidence>
<protein>
    <submittedName>
        <fullName evidence="1">Uncharacterized protein</fullName>
    </submittedName>
</protein>
<gene>
    <name evidence="1" type="ORF">PIB30_002037</name>
</gene>
<sequence>MALRSIEEIAADDSKEMYRLNGISHVAHNVHNEVYRQRPSADCMDLHPRVVPFVQRVGLLPVA</sequence>
<organism evidence="1 2">
    <name type="scientific">Stylosanthes scabra</name>
    <dbReference type="NCBI Taxonomy" id="79078"/>
    <lineage>
        <taxon>Eukaryota</taxon>
        <taxon>Viridiplantae</taxon>
        <taxon>Streptophyta</taxon>
        <taxon>Embryophyta</taxon>
        <taxon>Tracheophyta</taxon>
        <taxon>Spermatophyta</taxon>
        <taxon>Magnoliopsida</taxon>
        <taxon>eudicotyledons</taxon>
        <taxon>Gunneridae</taxon>
        <taxon>Pentapetalae</taxon>
        <taxon>rosids</taxon>
        <taxon>fabids</taxon>
        <taxon>Fabales</taxon>
        <taxon>Fabaceae</taxon>
        <taxon>Papilionoideae</taxon>
        <taxon>50 kb inversion clade</taxon>
        <taxon>dalbergioids sensu lato</taxon>
        <taxon>Dalbergieae</taxon>
        <taxon>Pterocarpus clade</taxon>
        <taxon>Stylosanthes</taxon>
    </lineage>
</organism>
<reference evidence="1 2" key="1">
    <citation type="journal article" date="2023" name="Plants (Basel)">
        <title>Bridging the Gap: Combining Genomics and Transcriptomics Approaches to Understand Stylosanthes scabra, an Orphan Legume from the Brazilian Caatinga.</title>
        <authorList>
            <person name="Ferreira-Neto J.R.C."/>
            <person name="da Silva M.D."/>
            <person name="Binneck E."/>
            <person name="de Melo N.F."/>
            <person name="da Silva R.H."/>
            <person name="de Melo A.L.T.M."/>
            <person name="Pandolfi V."/>
            <person name="Bustamante F.O."/>
            <person name="Brasileiro-Vidal A.C."/>
            <person name="Benko-Iseppon A.M."/>
        </authorList>
    </citation>
    <scope>NUCLEOTIDE SEQUENCE [LARGE SCALE GENOMIC DNA]</scope>
    <source>
        <tissue evidence="1">Leaves</tissue>
    </source>
</reference>
<name>A0ABU6Q2T1_9FABA</name>
<proteinExistence type="predicted"/>
<dbReference type="EMBL" id="JASCZI010000004">
    <property type="protein sequence ID" value="MED6106146.1"/>
    <property type="molecule type" value="Genomic_DNA"/>
</dbReference>
<keyword evidence="2" id="KW-1185">Reference proteome</keyword>
<dbReference type="Proteomes" id="UP001341840">
    <property type="component" value="Unassembled WGS sequence"/>
</dbReference>
<comment type="caution">
    <text evidence="1">The sequence shown here is derived from an EMBL/GenBank/DDBJ whole genome shotgun (WGS) entry which is preliminary data.</text>
</comment>